<name>A0A3A5KHV0_9HYPH</name>
<accession>A0A3A5KHV0</accession>
<dbReference type="InterPro" id="IPR002525">
    <property type="entry name" value="Transp_IS110-like_N"/>
</dbReference>
<comment type="caution">
    <text evidence="3">The sequence shown here is derived from an EMBL/GenBank/DDBJ whole genome shotgun (WGS) entry which is preliminary data.</text>
</comment>
<dbReference type="OrthoDB" id="7410629at2"/>
<dbReference type="RefSeq" id="WP_120016512.1">
    <property type="nucleotide sequence ID" value="NZ_QZWZ01000018.1"/>
</dbReference>
<dbReference type="Pfam" id="PF01548">
    <property type="entry name" value="DEDD_Tnp_IS110"/>
    <property type="match status" value="1"/>
</dbReference>
<evidence type="ECO:0000313" key="3">
    <source>
        <dbReference type="EMBL" id="RJT35105.1"/>
    </source>
</evidence>
<feature type="domain" description="Transposase IS116/IS110/IS902 C-terminal" evidence="2">
    <location>
        <begin position="213"/>
        <end position="295"/>
    </location>
</feature>
<dbReference type="AlphaFoldDB" id="A0A3A5KHV0"/>
<evidence type="ECO:0000259" key="1">
    <source>
        <dbReference type="Pfam" id="PF01548"/>
    </source>
</evidence>
<gene>
    <name evidence="3" type="ORF">D3227_22130</name>
</gene>
<sequence>MDQFVGLDVSQEMTHLCVVGSDGKIAWQGKCLSTPEDIAGNIRSKAPDVVRIGLESGPLSTWHWHALKAMGLPVLCLDSRHAQATMSGQVNKTDKNDAHGLAQIVKAGWYREVGVKSLDSHAVRSMLGARAQLVGMRVEVTNQIRGILKTFGVVLSRRTGEPFERLVDEACANSDPMLNQTVRSILCVHSCLKEQIRLLDRQLMSRARGSAVCRQLMAIPGVGVLTALAFVTAVDDPSKFAKSRSVGAYFGLTPRCYQSGEIDRNRGISKCGDGLVRTYLFEAAGTLLTRVEKWSALKAWGLRIAKRSGLKKAKIAVARKLAVVMHRMWVDGVSFRWSAAGAEAAA</sequence>
<reference evidence="3 4" key="1">
    <citation type="submission" date="2018-09" db="EMBL/GenBank/DDBJ databases">
        <title>Mesorhizobium carmichaelinearum sp. nov. isolated from Carmichaelinea spp. root nodules in New Zealand.</title>
        <authorList>
            <person name="De Meyer S.E."/>
        </authorList>
    </citation>
    <scope>NUCLEOTIDE SEQUENCE [LARGE SCALE GENOMIC DNA]</scope>
    <source>
        <strain evidence="3 4">ICMP19557</strain>
    </source>
</reference>
<dbReference type="EMBL" id="QZWZ01000018">
    <property type="protein sequence ID" value="RJT35105.1"/>
    <property type="molecule type" value="Genomic_DNA"/>
</dbReference>
<protein>
    <submittedName>
        <fullName evidence="3">IS110 family transposase</fullName>
    </submittedName>
</protein>
<evidence type="ECO:0000313" key="4">
    <source>
        <dbReference type="Proteomes" id="UP000272706"/>
    </source>
</evidence>
<dbReference type="PANTHER" id="PTHR33055">
    <property type="entry name" value="TRANSPOSASE FOR INSERTION SEQUENCE ELEMENT IS1111A"/>
    <property type="match status" value="1"/>
</dbReference>
<dbReference type="Pfam" id="PF02371">
    <property type="entry name" value="Transposase_20"/>
    <property type="match status" value="1"/>
</dbReference>
<dbReference type="GO" id="GO:0006313">
    <property type="term" value="P:DNA transposition"/>
    <property type="evidence" value="ECO:0007669"/>
    <property type="project" value="InterPro"/>
</dbReference>
<dbReference type="Proteomes" id="UP000272706">
    <property type="component" value="Unassembled WGS sequence"/>
</dbReference>
<dbReference type="NCBIfam" id="NF033542">
    <property type="entry name" value="transpos_IS110"/>
    <property type="match status" value="1"/>
</dbReference>
<dbReference type="GO" id="GO:0003677">
    <property type="term" value="F:DNA binding"/>
    <property type="evidence" value="ECO:0007669"/>
    <property type="project" value="InterPro"/>
</dbReference>
<dbReference type="InterPro" id="IPR003346">
    <property type="entry name" value="Transposase_20"/>
</dbReference>
<dbReference type="InterPro" id="IPR047650">
    <property type="entry name" value="Transpos_IS110"/>
</dbReference>
<feature type="domain" description="Transposase IS110-like N-terminal" evidence="1">
    <location>
        <begin position="5"/>
        <end position="150"/>
    </location>
</feature>
<dbReference type="PANTHER" id="PTHR33055:SF3">
    <property type="entry name" value="PUTATIVE TRANSPOSASE FOR IS117-RELATED"/>
    <property type="match status" value="1"/>
</dbReference>
<keyword evidence="4" id="KW-1185">Reference proteome</keyword>
<proteinExistence type="predicted"/>
<evidence type="ECO:0000259" key="2">
    <source>
        <dbReference type="Pfam" id="PF02371"/>
    </source>
</evidence>
<organism evidence="3 4">
    <name type="scientific">Mesorhizobium waimense</name>
    <dbReference type="NCBI Taxonomy" id="1300307"/>
    <lineage>
        <taxon>Bacteria</taxon>
        <taxon>Pseudomonadati</taxon>
        <taxon>Pseudomonadota</taxon>
        <taxon>Alphaproteobacteria</taxon>
        <taxon>Hyphomicrobiales</taxon>
        <taxon>Phyllobacteriaceae</taxon>
        <taxon>Mesorhizobium</taxon>
    </lineage>
</organism>
<dbReference type="GO" id="GO:0004803">
    <property type="term" value="F:transposase activity"/>
    <property type="evidence" value="ECO:0007669"/>
    <property type="project" value="InterPro"/>
</dbReference>